<dbReference type="CDD" id="cd16449">
    <property type="entry name" value="RING-HC"/>
    <property type="match status" value="1"/>
</dbReference>
<comment type="caution">
    <text evidence="13">The sequence shown here is derived from an EMBL/GenBank/DDBJ whole genome shotgun (WGS) entry which is preliminary data.</text>
</comment>
<keyword evidence="7 10" id="KW-0175">Coiled coil</keyword>
<dbReference type="Pfam" id="PF00097">
    <property type="entry name" value="zf-C3HC4"/>
    <property type="match status" value="1"/>
</dbReference>
<dbReference type="PROSITE" id="PS50089">
    <property type="entry name" value="ZF_RING_2"/>
    <property type="match status" value="1"/>
</dbReference>
<proteinExistence type="predicted"/>
<feature type="coiled-coil region" evidence="10">
    <location>
        <begin position="230"/>
        <end position="267"/>
    </location>
</feature>
<evidence type="ECO:0000313" key="13">
    <source>
        <dbReference type="EMBL" id="KAK2957725.1"/>
    </source>
</evidence>
<evidence type="ECO:0000256" key="1">
    <source>
        <dbReference type="ARBA" id="ARBA00022701"/>
    </source>
</evidence>
<dbReference type="InterPro" id="IPR017907">
    <property type="entry name" value="Znf_RING_CS"/>
</dbReference>
<dbReference type="SUPFAM" id="SSF57850">
    <property type="entry name" value="RING/U-box"/>
    <property type="match status" value="1"/>
</dbReference>
<organism evidence="13 14">
    <name type="scientific">Blattamonas nauphoetae</name>
    <dbReference type="NCBI Taxonomy" id="2049346"/>
    <lineage>
        <taxon>Eukaryota</taxon>
        <taxon>Metamonada</taxon>
        <taxon>Preaxostyla</taxon>
        <taxon>Oxymonadida</taxon>
        <taxon>Blattamonas</taxon>
    </lineage>
</organism>
<keyword evidence="2" id="KW-0479">Metal-binding</keyword>
<keyword evidence="8" id="KW-0505">Motor protein</keyword>
<evidence type="ECO:0000256" key="6">
    <source>
        <dbReference type="ARBA" id="ARBA00022840"/>
    </source>
</evidence>
<dbReference type="InterPro" id="IPR018957">
    <property type="entry name" value="Znf_C3HC4_RING-type"/>
</dbReference>
<dbReference type="PANTHER" id="PTHR37739:SF8">
    <property type="entry name" value="KINESIN-LIKE PROTEIN KIN-12D"/>
    <property type="match status" value="1"/>
</dbReference>
<dbReference type="EMBL" id="JARBJD010000044">
    <property type="protein sequence ID" value="KAK2957725.1"/>
    <property type="molecule type" value="Genomic_DNA"/>
</dbReference>
<dbReference type="Proteomes" id="UP001281761">
    <property type="component" value="Unassembled WGS sequence"/>
</dbReference>
<keyword evidence="4 9" id="KW-0863">Zinc-finger</keyword>
<dbReference type="PROSITE" id="PS00518">
    <property type="entry name" value="ZF_RING_1"/>
    <property type="match status" value="1"/>
</dbReference>
<name>A0ABQ9Y1X6_9EUKA</name>
<feature type="domain" description="RING-type" evidence="12">
    <location>
        <begin position="703"/>
        <end position="743"/>
    </location>
</feature>
<keyword evidence="1" id="KW-0493">Microtubule</keyword>
<feature type="region of interest" description="Disordered" evidence="11">
    <location>
        <begin position="63"/>
        <end position="195"/>
    </location>
</feature>
<keyword evidence="6" id="KW-0067">ATP-binding</keyword>
<dbReference type="InterPro" id="IPR044986">
    <property type="entry name" value="KIF15/KIN-12"/>
</dbReference>
<feature type="compositionally biased region" description="Polar residues" evidence="11">
    <location>
        <begin position="545"/>
        <end position="564"/>
    </location>
</feature>
<keyword evidence="3" id="KW-0547">Nucleotide-binding</keyword>
<feature type="coiled-coil region" evidence="10">
    <location>
        <begin position="293"/>
        <end position="418"/>
    </location>
</feature>
<protein>
    <recommendedName>
        <fullName evidence="12">RING-type domain-containing protein</fullName>
    </recommendedName>
</protein>
<evidence type="ECO:0000256" key="9">
    <source>
        <dbReference type="PROSITE-ProRule" id="PRU00175"/>
    </source>
</evidence>
<evidence type="ECO:0000256" key="8">
    <source>
        <dbReference type="ARBA" id="ARBA00023175"/>
    </source>
</evidence>
<gene>
    <name evidence="13" type="ORF">BLNAU_7380</name>
</gene>
<feature type="region of interest" description="Disordered" evidence="11">
    <location>
        <begin position="486"/>
        <end position="572"/>
    </location>
</feature>
<evidence type="ECO:0000256" key="5">
    <source>
        <dbReference type="ARBA" id="ARBA00022833"/>
    </source>
</evidence>
<evidence type="ECO:0000256" key="4">
    <source>
        <dbReference type="ARBA" id="ARBA00022771"/>
    </source>
</evidence>
<dbReference type="SMART" id="SM00184">
    <property type="entry name" value="RING"/>
    <property type="match status" value="1"/>
</dbReference>
<sequence>MSLPQSITDTLNTLGLPPLNQTLQPMMPEDNAPIPIRQLHRNPEKPLSGQYYSRNLADSYKMTTMPHHSTSHSSQSFRPSQTYFSSHEQRDRSSSPPHLGSQTERIAYSNWEERRTPSVDYTSPPPPLVHVPTTPRSRGPQIPLLSPKVVSLKKFKTRKERTLSPRPVVMTSASPRDEGGKDSTSIQSPTPSPTNMFPAMCSTIGIQTEPIVITSPTDDDNNVTERSVPNDALQHSLDSLAHLRRQLEEMTQSFNEEQARRMAIENQFESEKALWTGAQSDLSQDQSELLDKLRQLQIEGANQQTRFEDLSRQLEQSNQHRDQLEETITSLREQLREAKTETEMWSVQCDERGNEIQTLQDLLKSSNSDAERLKSEAQQLQGELYQKNTQLRTLKSQHAELEKENEELRRRLERDNTDVSIQTNWFIASESVSQLVAIQSKKQPPAPPDPTETQTYENLDDVDGVVVFTESDGRLLREFKELLDQSHHKDSVDLSVTPPDILPNSNQPPLVPMPATPSEQDPVKQNQDKSLVKTPKLGKSRMNRKQQSSAQQLSKYQSSTTQLPRTKMKAEETTIPPELARVLRELQDTERFRRTEKDVTAVFDWSGMNDRSLKQRFYAEDYEVDNVDYIVISAAALLRFTRNIISEQKKLSDSVDLIRTQFLKVVELFCRAYRQTSHHLGSITTLVDEIETVNSAMTVDLTCSSCLTILKDPITFIPCGHTLCRICAYKYGKQGKTQCPRCSDSDNVTRGYIRNYLVESLTTREEVKRQRMDETRLSNSQLAVTQALLEESVLTLPNARSIMDRYDEGLLASSDQFQT</sequence>
<feature type="region of interest" description="Disordered" evidence="11">
    <location>
        <begin position="438"/>
        <end position="458"/>
    </location>
</feature>
<reference evidence="13 14" key="1">
    <citation type="journal article" date="2022" name="bioRxiv">
        <title>Genomics of Preaxostyla Flagellates Illuminates Evolutionary Transitions and the Path Towards Mitochondrial Loss.</title>
        <authorList>
            <person name="Novak L.V.F."/>
            <person name="Treitli S.C."/>
            <person name="Pyrih J."/>
            <person name="Halakuc P."/>
            <person name="Pipaliya S.V."/>
            <person name="Vacek V."/>
            <person name="Brzon O."/>
            <person name="Soukal P."/>
            <person name="Eme L."/>
            <person name="Dacks J.B."/>
            <person name="Karnkowska A."/>
            <person name="Elias M."/>
            <person name="Hampl V."/>
        </authorList>
    </citation>
    <scope>NUCLEOTIDE SEQUENCE [LARGE SCALE GENOMIC DNA]</scope>
    <source>
        <strain evidence="13">NAU3</strain>
        <tissue evidence="13">Gut</tissue>
    </source>
</reference>
<keyword evidence="14" id="KW-1185">Reference proteome</keyword>
<feature type="compositionally biased region" description="Polar residues" evidence="11">
    <location>
        <begin position="1"/>
        <end position="24"/>
    </location>
</feature>
<feature type="region of interest" description="Disordered" evidence="11">
    <location>
        <begin position="1"/>
        <end position="50"/>
    </location>
</feature>
<dbReference type="PANTHER" id="PTHR37739">
    <property type="entry name" value="KINESIN-LIKE PROTEIN KIN-12D"/>
    <property type="match status" value="1"/>
</dbReference>
<feature type="compositionally biased region" description="Polar residues" evidence="11">
    <location>
        <begin position="94"/>
        <end position="104"/>
    </location>
</feature>
<evidence type="ECO:0000256" key="3">
    <source>
        <dbReference type="ARBA" id="ARBA00022741"/>
    </source>
</evidence>
<evidence type="ECO:0000256" key="2">
    <source>
        <dbReference type="ARBA" id="ARBA00022723"/>
    </source>
</evidence>
<dbReference type="InterPro" id="IPR013083">
    <property type="entry name" value="Znf_RING/FYVE/PHD"/>
</dbReference>
<evidence type="ECO:0000256" key="7">
    <source>
        <dbReference type="ARBA" id="ARBA00023054"/>
    </source>
</evidence>
<accession>A0ABQ9Y1X6</accession>
<evidence type="ECO:0000313" key="14">
    <source>
        <dbReference type="Proteomes" id="UP001281761"/>
    </source>
</evidence>
<evidence type="ECO:0000259" key="12">
    <source>
        <dbReference type="PROSITE" id="PS50089"/>
    </source>
</evidence>
<dbReference type="Gene3D" id="1.10.287.1490">
    <property type="match status" value="1"/>
</dbReference>
<dbReference type="InterPro" id="IPR001841">
    <property type="entry name" value="Znf_RING"/>
</dbReference>
<evidence type="ECO:0000256" key="10">
    <source>
        <dbReference type="SAM" id="Coils"/>
    </source>
</evidence>
<evidence type="ECO:0000256" key="11">
    <source>
        <dbReference type="SAM" id="MobiDB-lite"/>
    </source>
</evidence>
<keyword evidence="5" id="KW-0862">Zinc</keyword>
<dbReference type="Gene3D" id="3.30.40.10">
    <property type="entry name" value="Zinc/RING finger domain, C3HC4 (zinc finger)"/>
    <property type="match status" value="1"/>
</dbReference>
<feature type="compositionally biased region" description="Low complexity" evidence="11">
    <location>
        <begin position="63"/>
        <end position="82"/>
    </location>
</feature>